<feature type="compositionally biased region" description="Low complexity" evidence="1">
    <location>
        <begin position="23"/>
        <end position="45"/>
    </location>
</feature>
<gene>
    <name evidence="2" type="ORF">L602_002500000150</name>
</gene>
<feature type="compositionally biased region" description="Low complexity" evidence="1">
    <location>
        <begin position="232"/>
        <end position="246"/>
    </location>
</feature>
<dbReference type="AlphaFoldDB" id="A0A562BJP8"/>
<organism evidence="2 3">
    <name type="scientific">Cupriavidus gilardii J11</name>
    <dbReference type="NCBI Taxonomy" id="936133"/>
    <lineage>
        <taxon>Bacteria</taxon>
        <taxon>Pseudomonadati</taxon>
        <taxon>Pseudomonadota</taxon>
        <taxon>Betaproteobacteria</taxon>
        <taxon>Burkholderiales</taxon>
        <taxon>Burkholderiaceae</taxon>
        <taxon>Cupriavidus</taxon>
    </lineage>
</organism>
<feature type="region of interest" description="Disordered" evidence="1">
    <location>
        <begin position="16"/>
        <end position="72"/>
    </location>
</feature>
<sequence length="261" mass="27309">MATAAGALVVTGCAGLPAEPTDAQADTAVPARTAAPTAAPTTRAPGGTSYSDTQPVPPSTDDATPTKTVTLPPKGRVSLAEYRTQMRQQLMRSENAKPEVADCAAHASWVVPRSATYDALRIPTGALGDGQATVERWEGRFSPVKQAVPVTAVVTFAATAHRRNGESRWDPVKVRCGYDDGMMLAYELLDDDGTVITEPAARPAVEPPVRRATARNRGGRSSTKATRAKSGKSSAKATRSTGSSKAKSSKSTKGRTTKSSR</sequence>
<evidence type="ECO:0000313" key="2">
    <source>
        <dbReference type="EMBL" id="TWG85414.1"/>
    </source>
</evidence>
<comment type="caution">
    <text evidence="2">The sequence shown here is derived from an EMBL/GenBank/DDBJ whole genome shotgun (WGS) entry which is preliminary data.</text>
</comment>
<protein>
    <submittedName>
        <fullName evidence="2">Uncharacterized protein</fullName>
    </submittedName>
</protein>
<name>A0A562BJP8_9BURK</name>
<dbReference type="NCBIfam" id="NF047384">
    <property type="entry name" value="BspC_dom"/>
    <property type="match status" value="1"/>
</dbReference>
<proteinExistence type="predicted"/>
<feature type="region of interest" description="Disordered" evidence="1">
    <location>
        <begin position="198"/>
        <end position="261"/>
    </location>
</feature>
<reference evidence="2 3" key="1">
    <citation type="submission" date="2019-07" db="EMBL/GenBank/DDBJ databases">
        <title>Genome sequencing of lignin-degrading bacterial isolates.</title>
        <authorList>
            <person name="Gladden J."/>
        </authorList>
    </citation>
    <scope>NUCLEOTIDE SEQUENCE [LARGE SCALE GENOMIC DNA]</scope>
    <source>
        <strain evidence="2 3">J11</strain>
    </source>
</reference>
<dbReference type="EMBL" id="VLJN01000018">
    <property type="protein sequence ID" value="TWG85414.1"/>
    <property type="molecule type" value="Genomic_DNA"/>
</dbReference>
<feature type="compositionally biased region" description="Basic residues" evidence="1">
    <location>
        <begin position="247"/>
        <end position="261"/>
    </location>
</feature>
<accession>A0A562BJP8</accession>
<evidence type="ECO:0000256" key="1">
    <source>
        <dbReference type="SAM" id="MobiDB-lite"/>
    </source>
</evidence>
<dbReference type="InterPro" id="IPR059225">
    <property type="entry name" value="BspC"/>
</dbReference>
<evidence type="ECO:0000313" key="3">
    <source>
        <dbReference type="Proteomes" id="UP000318141"/>
    </source>
</evidence>
<dbReference type="Proteomes" id="UP000318141">
    <property type="component" value="Unassembled WGS sequence"/>
</dbReference>
<keyword evidence="3" id="KW-1185">Reference proteome</keyword>